<dbReference type="EMBL" id="BSUZ01000001">
    <property type="protein sequence ID" value="GMA87632.1"/>
    <property type="molecule type" value="Genomic_DNA"/>
</dbReference>
<evidence type="ECO:0000313" key="3">
    <source>
        <dbReference type="Proteomes" id="UP001157017"/>
    </source>
</evidence>
<keyword evidence="1" id="KW-1133">Transmembrane helix</keyword>
<keyword evidence="1" id="KW-0472">Membrane</keyword>
<accession>A0ABQ6JLB0</accession>
<sequence>MVLAARRATRGRRRGDGALVWGAAPWFVLRAVLVTALGLLLPALVGAAVAFAVGAVLPGPDGSVDPLSVTATAAGFAAGLVTAWWGPFGSTARRGTRRVLRALAPPSVARVVVPLLLVAAVALGAWAWTQDAPGWGSLPDDARRAVSR</sequence>
<keyword evidence="1" id="KW-0812">Transmembrane</keyword>
<reference evidence="3" key="1">
    <citation type="journal article" date="2019" name="Int. J. Syst. Evol. Microbiol.">
        <title>The Global Catalogue of Microorganisms (GCM) 10K type strain sequencing project: providing services to taxonomists for standard genome sequencing and annotation.</title>
        <authorList>
            <consortium name="The Broad Institute Genomics Platform"/>
            <consortium name="The Broad Institute Genome Sequencing Center for Infectious Disease"/>
            <person name="Wu L."/>
            <person name="Ma J."/>
        </authorList>
    </citation>
    <scope>NUCLEOTIDE SEQUENCE [LARGE SCALE GENOMIC DNA]</scope>
    <source>
        <strain evidence="3">NBRC 108730</strain>
    </source>
</reference>
<feature type="transmembrane region" description="Helical" evidence="1">
    <location>
        <begin position="66"/>
        <end position="86"/>
    </location>
</feature>
<gene>
    <name evidence="2" type="ORF">GCM10025868_28820</name>
</gene>
<feature type="transmembrane region" description="Helical" evidence="1">
    <location>
        <begin position="21"/>
        <end position="54"/>
    </location>
</feature>
<evidence type="ECO:0000256" key="1">
    <source>
        <dbReference type="SAM" id="Phobius"/>
    </source>
</evidence>
<protein>
    <submittedName>
        <fullName evidence="2">Uncharacterized protein</fullName>
    </submittedName>
</protein>
<name>A0ABQ6JLB0_9ACTN</name>
<comment type="caution">
    <text evidence="2">The sequence shown here is derived from an EMBL/GenBank/DDBJ whole genome shotgun (WGS) entry which is preliminary data.</text>
</comment>
<dbReference type="Proteomes" id="UP001157017">
    <property type="component" value="Unassembled WGS sequence"/>
</dbReference>
<feature type="transmembrane region" description="Helical" evidence="1">
    <location>
        <begin position="107"/>
        <end position="128"/>
    </location>
</feature>
<organism evidence="2 3">
    <name type="scientific">Angustibacter aerolatus</name>
    <dbReference type="NCBI Taxonomy" id="1162965"/>
    <lineage>
        <taxon>Bacteria</taxon>
        <taxon>Bacillati</taxon>
        <taxon>Actinomycetota</taxon>
        <taxon>Actinomycetes</taxon>
        <taxon>Kineosporiales</taxon>
        <taxon>Kineosporiaceae</taxon>
    </lineage>
</organism>
<proteinExistence type="predicted"/>
<keyword evidence="3" id="KW-1185">Reference proteome</keyword>
<evidence type="ECO:0000313" key="2">
    <source>
        <dbReference type="EMBL" id="GMA87632.1"/>
    </source>
</evidence>